<gene>
    <name evidence="3" type="ORF">CWM47_17705</name>
</gene>
<proteinExistence type="predicted"/>
<dbReference type="RefSeq" id="WP_100989569.1">
    <property type="nucleotide sequence ID" value="NZ_CP025096.1"/>
</dbReference>
<feature type="domain" description="Antitoxin Xre-like helix-turn-helix" evidence="2">
    <location>
        <begin position="30"/>
        <end position="76"/>
    </location>
</feature>
<evidence type="ECO:0000313" key="3">
    <source>
        <dbReference type="EMBL" id="AUD03502.1"/>
    </source>
</evidence>
<dbReference type="GO" id="GO:0003677">
    <property type="term" value="F:DNA binding"/>
    <property type="evidence" value="ECO:0007669"/>
    <property type="project" value="InterPro"/>
</dbReference>
<dbReference type="KEGG" id="spir:CWM47_17705"/>
<dbReference type="OrthoDB" id="5770459at2"/>
<dbReference type="AlphaFoldDB" id="A0A2K8Z0T8"/>
<name>A0A2K8Z0T8_9BACT</name>
<dbReference type="EMBL" id="CP025096">
    <property type="protein sequence ID" value="AUD03502.1"/>
    <property type="molecule type" value="Genomic_DNA"/>
</dbReference>
<dbReference type="InterPro" id="IPR024467">
    <property type="entry name" value="Xre/MbcA/ParS-like_toxin-bd"/>
</dbReference>
<keyword evidence="4" id="KW-1185">Reference proteome</keyword>
<reference evidence="3 4" key="1">
    <citation type="submission" date="2017-11" db="EMBL/GenBank/DDBJ databases">
        <title>Taxonomic description and genome sequences of Spirosoma HA7 sp. nov., isolated from pollen microhabitat of Corylus avellana.</title>
        <authorList>
            <person name="Ambika Manirajan B."/>
            <person name="Suarez C."/>
            <person name="Ratering S."/>
            <person name="Geissler-Plaum R."/>
            <person name="Cardinale M."/>
            <person name="Sylvia S."/>
        </authorList>
    </citation>
    <scope>NUCLEOTIDE SEQUENCE [LARGE SCALE GENOMIC DNA]</scope>
    <source>
        <strain evidence="3 4">HA7</strain>
    </source>
</reference>
<sequence>MKTNQHLAPHLTGLRAKRPVQIKPNGLDIRLNQLAQQLGVTLKELAPLLQLSESTLHRLRRQTALSGPTAERVELLQQVIQHGLRVYADDEQALQDWLRYPLGELDGRTPLQTLTTIAGFTQVNDVLGRIEHGIFY</sequence>
<evidence type="ECO:0000313" key="4">
    <source>
        <dbReference type="Proteomes" id="UP000232883"/>
    </source>
</evidence>
<protein>
    <submittedName>
        <fullName evidence="3">Uncharacterized protein</fullName>
    </submittedName>
</protein>
<accession>A0A2K8Z0T8</accession>
<evidence type="ECO:0000259" key="2">
    <source>
        <dbReference type="Pfam" id="PF20432"/>
    </source>
</evidence>
<dbReference type="InterPro" id="IPR046847">
    <property type="entry name" value="Xre-like_HTH"/>
</dbReference>
<feature type="domain" description="Antitoxin Xre/MbcA/ParS-like toxin-binding" evidence="1">
    <location>
        <begin position="86"/>
        <end position="133"/>
    </location>
</feature>
<dbReference type="Pfam" id="PF20432">
    <property type="entry name" value="Xre-like-HTH"/>
    <property type="match status" value="1"/>
</dbReference>
<dbReference type="Proteomes" id="UP000232883">
    <property type="component" value="Chromosome"/>
</dbReference>
<evidence type="ECO:0000259" key="1">
    <source>
        <dbReference type="Pfam" id="PF09722"/>
    </source>
</evidence>
<dbReference type="Pfam" id="PF09722">
    <property type="entry name" value="Xre_MbcA_ParS_C"/>
    <property type="match status" value="1"/>
</dbReference>
<organism evidence="3 4">
    <name type="scientific">Spirosoma pollinicola</name>
    <dbReference type="NCBI Taxonomy" id="2057025"/>
    <lineage>
        <taxon>Bacteria</taxon>
        <taxon>Pseudomonadati</taxon>
        <taxon>Bacteroidota</taxon>
        <taxon>Cytophagia</taxon>
        <taxon>Cytophagales</taxon>
        <taxon>Cytophagaceae</taxon>
        <taxon>Spirosoma</taxon>
    </lineage>
</organism>